<keyword evidence="1" id="KW-0472">Membrane</keyword>
<evidence type="ECO:0000256" key="1">
    <source>
        <dbReference type="SAM" id="Phobius"/>
    </source>
</evidence>
<organism evidence="3">
    <name type="scientific">anaerobic digester metagenome</name>
    <dbReference type="NCBI Taxonomy" id="1263854"/>
    <lineage>
        <taxon>unclassified sequences</taxon>
        <taxon>metagenomes</taxon>
        <taxon>ecological metagenomes</taxon>
    </lineage>
</organism>
<dbReference type="SMART" id="SM00563">
    <property type="entry name" value="PlsC"/>
    <property type="match status" value="1"/>
</dbReference>
<dbReference type="CDD" id="cd07990">
    <property type="entry name" value="LPLAT_LCLAT1-like"/>
    <property type="match status" value="1"/>
</dbReference>
<protein>
    <submittedName>
        <fullName evidence="3">Putative acyltransferase YihG</fullName>
        <ecNumber evidence="3">2.3.-.-</ecNumber>
    </submittedName>
</protein>
<dbReference type="EC" id="2.3.-.-" evidence="3"/>
<sequence length="296" mass="35268">MHYASTMNGVIAITLMFVNTLIWAVPVHILALTKLLIRSESWQRTCARALMNTVNCWIWGILASLRLTQKTRYHIEGLEGLSTREWYFINCNHQSWSDILVLLVTFHGRIPFFKFFLKKELFWIPLLGTAWWALDYPFMRRYSKSFLERNPHLKDRDLETTRKACEKYRHTPVSILNFIEGTRFTPEKHARQNSPYRHLLMPKSGGFAFALAAMDGRITHILDVTIVYPRKRFDFWDYLCGRVSHIHVRVKKLTVPPDILHGDYRNDPVFKERFQAWVRRLWEDKDQLIDRIRESE</sequence>
<feature type="transmembrane region" description="Helical" evidence="1">
    <location>
        <begin position="12"/>
        <end position="37"/>
    </location>
</feature>
<dbReference type="InterPro" id="IPR002123">
    <property type="entry name" value="Plipid/glycerol_acylTrfase"/>
</dbReference>
<proteinExistence type="predicted"/>
<keyword evidence="1" id="KW-0812">Transmembrane</keyword>
<name>A0A485LYA5_9ZZZZ</name>
<keyword evidence="3" id="KW-0808">Transferase</keyword>
<evidence type="ECO:0000313" key="3">
    <source>
        <dbReference type="EMBL" id="VFU13810.1"/>
    </source>
</evidence>
<dbReference type="PANTHER" id="PTHR10983">
    <property type="entry name" value="1-ACYLGLYCEROL-3-PHOSPHATE ACYLTRANSFERASE-RELATED"/>
    <property type="match status" value="1"/>
</dbReference>
<dbReference type="Pfam" id="PF01553">
    <property type="entry name" value="Acyltransferase"/>
    <property type="match status" value="1"/>
</dbReference>
<keyword evidence="3" id="KW-0012">Acyltransferase</keyword>
<dbReference type="AlphaFoldDB" id="A0A485LYA5"/>
<dbReference type="GO" id="GO:0016746">
    <property type="term" value="F:acyltransferase activity"/>
    <property type="evidence" value="ECO:0007669"/>
    <property type="project" value="UniProtKB-KW"/>
</dbReference>
<dbReference type="SUPFAM" id="SSF69593">
    <property type="entry name" value="Glycerol-3-phosphate (1)-acyltransferase"/>
    <property type="match status" value="1"/>
</dbReference>
<reference evidence="3" key="1">
    <citation type="submission" date="2019-03" db="EMBL/GenBank/DDBJ databases">
        <authorList>
            <person name="Hao L."/>
        </authorList>
    </citation>
    <scope>NUCLEOTIDE SEQUENCE</scope>
</reference>
<accession>A0A485LYA5</accession>
<evidence type="ECO:0000259" key="2">
    <source>
        <dbReference type="SMART" id="SM00563"/>
    </source>
</evidence>
<feature type="domain" description="Phospholipid/glycerol acyltransferase" evidence="2">
    <location>
        <begin position="87"/>
        <end position="229"/>
    </location>
</feature>
<dbReference type="EMBL" id="CAADRM010000084">
    <property type="protein sequence ID" value="VFU13810.1"/>
    <property type="molecule type" value="Genomic_DNA"/>
</dbReference>
<keyword evidence="1" id="KW-1133">Transmembrane helix</keyword>
<dbReference type="PANTHER" id="PTHR10983:SF16">
    <property type="entry name" value="LYSOCARDIOLIPIN ACYLTRANSFERASE 1"/>
    <property type="match status" value="1"/>
</dbReference>
<dbReference type="NCBIfam" id="NF010621">
    <property type="entry name" value="PRK14014.1"/>
    <property type="match status" value="1"/>
</dbReference>
<gene>
    <name evidence="3" type="primary">yihG</name>
    <name evidence="3" type="ORF">SCFA_220055</name>
</gene>